<feature type="transmembrane region" description="Helical" evidence="8">
    <location>
        <begin position="38"/>
        <end position="58"/>
    </location>
</feature>
<reference evidence="10" key="1">
    <citation type="journal article" date="2019" name="bioRxiv">
        <title>Genomics, evolutionary history and diagnostics of the Alternaria alternata species group including apple and Asian pear pathotypes.</title>
        <authorList>
            <person name="Armitage A.D."/>
            <person name="Cockerton H.M."/>
            <person name="Sreenivasaprasad S."/>
            <person name="Woodhall J.W."/>
            <person name="Lane C.R."/>
            <person name="Harrison R.J."/>
            <person name="Clarkson J.P."/>
        </authorList>
    </citation>
    <scope>NUCLEOTIDE SEQUENCE [LARGE SCALE GENOMIC DNA]</scope>
    <source>
        <strain evidence="10">FERA 635</strain>
    </source>
</reference>
<evidence type="ECO:0000256" key="3">
    <source>
        <dbReference type="ARBA" id="ARBA00022723"/>
    </source>
</evidence>
<keyword evidence="8" id="KW-1133">Transmembrane helix</keyword>
<comment type="caution">
    <text evidence="9">The sequence shown here is derived from an EMBL/GenBank/DDBJ whole genome shotgun (WGS) entry which is preliminary data.</text>
</comment>
<evidence type="ECO:0000256" key="8">
    <source>
        <dbReference type="SAM" id="Phobius"/>
    </source>
</evidence>
<proteinExistence type="inferred from homology"/>
<evidence type="ECO:0008006" key="11">
    <source>
        <dbReference type="Google" id="ProtNLM"/>
    </source>
</evidence>
<sequence length="552" mass="62484">MMAYNLVDPVSNKTLIALIALITHYIVHRGEWDNTFHIVIGIWVILFGSVACFEYIAATSARNVSIAIQLAARTASLYFAILVASILLHRGLYHRLRKIPGPFFARFSKSYGIIAGVLSTNFQYFKWLESLHKHYGVDVIRTGPREVTIYCADAIALVHGPTSKCSKSTIYSTTGEVAGRALHFTTNKDEHRQRRKVWDRAFNAKALREYEPRLNRHALALISRLKEQATFPSVRITNWVNFYSFDVMGDIGFNRSFGMVESGEEAHVIKLLHDSQAPLSVLAHISWAMRLIARTPIGSQPLFEHMDWSAKVLEERKKNTPKEKDVFSCLLNPNEDQITPEMNADSRLLIIAGSDTVSATLSYLLYELCKNLTVQAKLRAAIDTIKPEKAHLDVEDVAECAYLDGVINETLRLHPATPSGPQRETPPEGLTLPDSTYIPGKVNVWIPIYSLQRDPRYWMDPLSFMPERWTDERPGATIEKRAFLPFLTGPYNCIGQKLAMMELRSVTASLVRSFEITFADGENGRTIENKSRDCFTMTVGKLDVRLKPRYEN</sequence>
<feature type="transmembrane region" description="Helical" evidence="8">
    <location>
        <begin position="6"/>
        <end position="26"/>
    </location>
</feature>
<dbReference type="SUPFAM" id="SSF48264">
    <property type="entry name" value="Cytochrome P450"/>
    <property type="match status" value="1"/>
</dbReference>
<accession>A0ABY0FUI7</accession>
<evidence type="ECO:0000313" key="10">
    <source>
        <dbReference type="Proteomes" id="UP000293195"/>
    </source>
</evidence>
<organism evidence="9 10">
    <name type="scientific">Alternaria tenuissima</name>
    <dbReference type="NCBI Taxonomy" id="119927"/>
    <lineage>
        <taxon>Eukaryota</taxon>
        <taxon>Fungi</taxon>
        <taxon>Dikarya</taxon>
        <taxon>Ascomycota</taxon>
        <taxon>Pezizomycotina</taxon>
        <taxon>Dothideomycetes</taxon>
        <taxon>Pleosporomycetidae</taxon>
        <taxon>Pleosporales</taxon>
        <taxon>Pleosporineae</taxon>
        <taxon>Pleosporaceae</taxon>
        <taxon>Alternaria</taxon>
        <taxon>Alternaria sect. Alternaria</taxon>
        <taxon>Alternaria alternata complex</taxon>
    </lineage>
</organism>
<dbReference type="Pfam" id="PF00067">
    <property type="entry name" value="p450"/>
    <property type="match status" value="1"/>
</dbReference>
<dbReference type="Gene3D" id="1.10.630.10">
    <property type="entry name" value="Cytochrome P450"/>
    <property type="match status" value="1"/>
</dbReference>
<dbReference type="PANTHER" id="PTHR24305:SF187">
    <property type="entry name" value="P450, PUTATIVE (EUROFUNG)-RELATED"/>
    <property type="match status" value="1"/>
</dbReference>
<keyword evidence="3" id="KW-0479">Metal-binding</keyword>
<dbReference type="InterPro" id="IPR002401">
    <property type="entry name" value="Cyt_P450_E_grp-I"/>
</dbReference>
<name>A0ABY0FUI7_9PLEO</name>
<dbReference type="InterPro" id="IPR001128">
    <property type="entry name" value="Cyt_P450"/>
</dbReference>
<evidence type="ECO:0000256" key="6">
    <source>
        <dbReference type="ARBA" id="ARBA00023033"/>
    </source>
</evidence>
<dbReference type="EMBL" id="PDXF01000083">
    <property type="protein sequence ID" value="RYN90016.1"/>
    <property type="molecule type" value="Genomic_DNA"/>
</dbReference>
<dbReference type="Proteomes" id="UP000293195">
    <property type="component" value="Unassembled WGS sequence"/>
</dbReference>
<evidence type="ECO:0000256" key="4">
    <source>
        <dbReference type="ARBA" id="ARBA00023002"/>
    </source>
</evidence>
<dbReference type="PANTHER" id="PTHR24305">
    <property type="entry name" value="CYTOCHROME P450"/>
    <property type="match status" value="1"/>
</dbReference>
<dbReference type="PRINTS" id="PR00385">
    <property type="entry name" value="P450"/>
</dbReference>
<keyword evidence="10" id="KW-1185">Reference proteome</keyword>
<keyword evidence="5" id="KW-0408">Iron</keyword>
<comment type="similarity">
    <text evidence="2">Belongs to the cytochrome P450 family.</text>
</comment>
<dbReference type="InterPro" id="IPR050121">
    <property type="entry name" value="Cytochrome_P450_monoxygenase"/>
</dbReference>
<gene>
    <name evidence="9" type="ORF">AA0119_g11279</name>
</gene>
<dbReference type="PRINTS" id="PR00463">
    <property type="entry name" value="EP450I"/>
</dbReference>
<keyword evidence="8" id="KW-0472">Membrane</keyword>
<comment type="cofactor">
    <cofactor evidence="1">
        <name>heme</name>
        <dbReference type="ChEBI" id="CHEBI:30413"/>
    </cofactor>
</comment>
<keyword evidence="6" id="KW-0503">Monooxygenase</keyword>
<dbReference type="InterPro" id="IPR036396">
    <property type="entry name" value="Cyt_P450_sf"/>
</dbReference>
<evidence type="ECO:0000313" key="9">
    <source>
        <dbReference type="EMBL" id="RYN90016.1"/>
    </source>
</evidence>
<feature type="region of interest" description="Disordered" evidence="7">
    <location>
        <begin position="413"/>
        <end position="433"/>
    </location>
</feature>
<evidence type="ECO:0000256" key="7">
    <source>
        <dbReference type="SAM" id="MobiDB-lite"/>
    </source>
</evidence>
<feature type="transmembrane region" description="Helical" evidence="8">
    <location>
        <begin position="64"/>
        <end position="88"/>
    </location>
</feature>
<keyword evidence="8" id="KW-0812">Transmembrane</keyword>
<evidence type="ECO:0000256" key="2">
    <source>
        <dbReference type="ARBA" id="ARBA00010617"/>
    </source>
</evidence>
<evidence type="ECO:0000256" key="1">
    <source>
        <dbReference type="ARBA" id="ARBA00001971"/>
    </source>
</evidence>
<keyword evidence="4" id="KW-0560">Oxidoreductase</keyword>
<dbReference type="CDD" id="cd11061">
    <property type="entry name" value="CYP67-like"/>
    <property type="match status" value="1"/>
</dbReference>
<evidence type="ECO:0000256" key="5">
    <source>
        <dbReference type="ARBA" id="ARBA00023004"/>
    </source>
</evidence>
<protein>
    <recommendedName>
        <fullName evidence="11">Cytochrome P450 monooxygenase</fullName>
    </recommendedName>
</protein>